<keyword evidence="2" id="KW-0808">Transferase</keyword>
<dbReference type="PANTHER" id="PTHR13906:SF7">
    <property type="entry name" value="LYSOPHOSPHOLIPID ACYLTRANSFERASE 2"/>
    <property type="match status" value="1"/>
</dbReference>
<feature type="compositionally biased region" description="Polar residues" evidence="8">
    <location>
        <begin position="595"/>
        <end position="606"/>
    </location>
</feature>
<evidence type="ECO:0000256" key="8">
    <source>
        <dbReference type="SAM" id="MobiDB-lite"/>
    </source>
</evidence>
<evidence type="ECO:0000256" key="7">
    <source>
        <dbReference type="ARBA" id="ARBA00023315"/>
    </source>
</evidence>
<reference evidence="10 11" key="1">
    <citation type="submission" date="2019-06" db="EMBL/GenBank/DDBJ databases">
        <title>Draft genomes of female and male turbot (Scophthalmus maximus).</title>
        <authorList>
            <person name="Xu H."/>
            <person name="Xu X.-W."/>
            <person name="Shao C."/>
            <person name="Chen S."/>
        </authorList>
    </citation>
    <scope>NUCLEOTIDE SEQUENCE [LARGE SCALE GENOMIC DNA]</scope>
    <source>
        <strain evidence="10">Ysfricsl-2016a</strain>
        <tissue evidence="10">Blood</tissue>
    </source>
</reference>
<protein>
    <recommendedName>
        <fullName evidence="12">Membrane-bound O-acyltransferase domain-containing protein 2-like</fullName>
    </recommendedName>
</protein>
<dbReference type="GO" id="GO:0030258">
    <property type="term" value="P:lipid modification"/>
    <property type="evidence" value="ECO:0007669"/>
    <property type="project" value="TreeGrafter"/>
</dbReference>
<dbReference type="InterPro" id="IPR049941">
    <property type="entry name" value="LPLAT_7/PORCN-like"/>
</dbReference>
<feature type="transmembrane region" description="Helical" evidence="9">
    <location>
        <begin position="522"/>
        <end position="544"/>
    </location>
</feature>
<dbReference type="GO" id="GO:0005789">
    <property type="term" value="C:endoplasmic reticulum membrane"/>
    <property type="evidence" value="ECO:0007669"/>
    <property type="project" value="UniProtKB-SubCell"/>
</dbReference>
<comment type="caution">
    <text evidence="10">The sequence shown here is derived from an EMBL/GenBank/DDBJ whole genome shotgun (WGS) entry which is preliminary data.</text>
</comment>
<dbReference type="Proteomes" id="UP000438429">
    <property type="component" value="Unassembled WGS sequence"/>
</dbReference>
<comment type="subcellular location">
    <subcellularLocation>
        <location evidence="1">Endoplasmic reticulum membrane</location>
        <topology evidence="1">Multi-pass membrane protein</topology>
    </subcellularLocation>
</comment>
<feature type="transmembrane region" description="Helical" evidence="9">
    <location>
        <begin position="163"/>
        <end position="186"/>
    </location>
</feature>
<sequence length="606" mass="68773">MDFSLWQRAALEIKVSSVIQQILVLYHTVVFQLNLSSVPQAPDERLLSLCKLPELRRICSDTTTGRVRQGFTQQAKSGHGSTGSAAGLGRQINQTKGAGNGIQRTMANLARNECKKASTHTERWLGNSEQVNFVACQLFALLMAVWFRVYLHPSKTSPFIRHVVATLLGFYLALFCFGWYSLHFLVQSGLSYSVMVFAGLEHMHKYCFIVTLGYLILCQITRVYVFDYGMYSADFTGPMMVITQKITSLAFEIHDGLTKREGQLTPSQKYLAISRMPSLLEYLSYNCNFMGILAGPTCSYNDYMAFIEGTCYQPRHQENANGKENGKYKQSEPSPKNDVLSKLCTCAISLAIYLSLCKLLPVERSIDDDFVNGTPFHLQVVYLYVAMLALRPKYYFVWTLADAINNAAGFGFNGYNKDGSPRWDLISNLRILDIEFATSFKMFLDNWNIQTALWLKRVCYERCHINPTAATFLLSAMWHGVYPGYYLTFLTGIAMTMAARSIRHNIRPYFLVSDSYKCIYDVITWAWTQVAISYTVVPFVLLAVGPSLKFYRSCYFCLHFLCLLVVVALPVKSRRRQVKEKPDGLQDNQTEHNSTDNNCNQKAKAT</sequence>
<name>A0A6A4THK9_SCOMX</name>
<accession>A0A6A4THK9</accession>
<evidence type="ECO:0000256" key="5">
    <source>
        <dbReference type="ARBA" id="ARBA00022989"/>
    </source>
</evidence>
<dbReference type="InterPro" id="IPR004299">
    <property type="entry name" value="MBOAT_fam"/>
</dbReference>
<feature type="transmembrane region" description="Helical" evidence="9">
    <location>
        <begin position="206"/>
        <end position="225"/>
    </location>
</feature>
<feature type="transmembrane region" description="Helical" evidence="9">
    <location>
        <begin position="550"/>
        <end position="571"/>
    </location>
</feature>
<feature type="region of interest" description="Disordered" evidence="8">
    <location>
        <begin position="579"/>
        <end position="606"/>
    </location>
</feature>
<evidence type="ECO:0000313" key="10">
    <source>
        <dbReference type="EMBL" id="KAF0044329.1"/>
    </source>
</evidence>
<dbReference type="AlphaFoldDB" id="A0A6A4THK9"/>
<evidence type="ECO:0000256" key="4">
    <source>
        <dbReference type="ARBA" id="ARBA00022824"/>
    </source>
</evidence>
<evidence type="ECO:0000256" key="3">
    <source>
        <dbReference type="ARBA" id="ARBA00022692"/>
    </source>
</evidence>
<evidence type="ECO:0000256" key="6">
    <source>
        <dbReference type="ARBA" id="ARBA00023136"/>
    </source>
</evidence>
<evidence type="ECO:0000256" key="9">
    <source>
        <dbReference type="SAM" id="Phobius"/>
    </source>
</evidence>
<evidence type="ECO:0000256" key="1">
    <source>
        <dbReference type="ARBA" id="ARBA00004477"/>
    </source>
</evidence>
<gene>
    <name evidence="10" type="ORF">F2P81_003487</name>
</gene>
<feature type="transmembrane region" description="Helical" evidence="9">
    <location>
        <begin position="131"/>
        <end position="151"/>
    </location>
</feature>
<evidence type="ECO:0000256" key="2">
    <source>
        <dbReference type="ARBA" id="ARBA00022679"/>
    </source>
</evidence>
<feature type="region of interest" description="Disordered" evidence="8">
    <location>
        <begin position="69"/>
        <end position="96"/>
    </location>
</feature>
<dbReference type="Pfam" id="PF03062">
    <property type="entry name" value="MBOAT"/>
    <property type="match status" value="1"/>
</dbReference>
<proteinExistence type="predicted"/>
<evidence type="ECO:0000313" key="11">
    <source>
        <dbReference type="Proteomes" id="UP000438429"/>
    </source>
</evidence>
<keyword evidence="4" id="KW-0256">Endoplasmic reticulum</keyword>
<organism evidence="10 11">
    <name type="scientific">Scophthalmus maximus</name>
    <name type="common">Turbot</name>
    <name type="synonym">Psetta maxima</name>
    <dbReference type="NCBI Taxonomy" id="52904"/>
    <lineage>
        <taxon>Eukaryota</taxon>
        <taxon>Metazoa</taxon>
        <taxon>Chordata</taxon>
        <taxon>Craniata</taxon>
        <taxon>Vertebrata</taxon>
        <taxon>Euteleostomi</taxon>
        <taxon>Actinopterygii</taxon>
        <taxon>Neopterygii</taxon>
        <taxon>Teleostei</taxon>
        <taxon>Neoteleostei</taxon>
        <taxon>Acanthomorphata</taxon>
        <taxon>Carangaria</taxon>
        <taxon>Pleuronectiformes</taxon>
        <taxon>Pleuronectoidei</taxon>
        <taxon>Scophthalmidae</taxon>
        <taxon>Scophthalmus</taxon>
    </lineage>
</organism>
<keyword evidence="3 9" id="KW-0812">Transmembrane</keyword>
<feature type="transmembrane region" description="Helical" evidence="9">
    <location>
        <begin position="484"/>
        <end position="502"/>
    </location>
</feature>
<keyword evidence="7" id="KW-0012">Acyltransferase</keyword>
<dbReference type="GO" id="GO:0016746">
    <property type="term" value="F:acyltransferase activity"/>
    <property type="evidence" value="ECO:0007669"/>
    <property type="project" value="UniProtKB-KW"/>
</dbReference>
<dbReference type="EMBL" id="VEVO01000003">
    <property type="protein sequence ID" value="KAF0044329.1"/>
    <property type="molecule type" value="Genomic_DNA"/>
</dbReference>
<evidence type="ECO:0008006" key="12">
    <source>
        <dbReference type="Google" id="ProtNLM"/>
    </source>
</evidence>
<feature type="compositionally biased region" description="Basic and acidic residues" evidence="8">
    <location>
        <begin position="579"/>
        <end position="594"/>
    </location>
</feature>
<keyword evidence="5 9" id="KW-1133">Transmembrane helix</keyword>
<keyword evidence="6 9" id="KW-0472">Membrane</keyword>
<dbReference type="PANTHER" id="PTHR13906">
    <property type="entry name" value="PORCUPINE"/>
    <property type="match status" value="1"/>
</dbReference>